<reference evidence="1 2" key="1">
    <citation type="submission" date="2021-11" db="EMBL/GenBank/DDBJ databases">
        <authorList>
            <person name="Depoorter E."/>
        </authorList>
    </citation>
    <scope>NUCLEOTIDE SEQUENCE [LARGE SCALE GENOMIC DNA]</scope>
    <source>
        <strain evidence="1 2">LMG 24289</strain>
    </source>
</reference>
<organism evidence="1 2">
    <name type="scientific">Periweissella fabaria</name>
    <dbReference type="NCBI Taxonomy" id="546157"/>
    <lineage>
        <taxon>Bacteria</taxon>
        <taxon>Bacillati</taxon>
        <taxon>Bacillota</taxon>
        <taxon>Bacilli</taxon>
        <taxon>Lactobacillales</taxon>
        <taxon>Lactobacillaceae</taxon>
        <taxon>Periweissella</taxon>
    </lineage>
</organism>
<evidence type="ECO:0000313" key="1">
    <source>
        <dbReference type="EMBL" id="CAH0417280.1"/>
    </source>
</evidence>
<gene>
    <name evidence="1" type="ORF">WFA24289_01612</name>
</gene>
<name>A0ABM8Z7W3_9LACO</name>
<sequence>MSMVAGTIMMITDGMPSYLVKCEDVGFSFLKVKMHKHAGDTALGTLLEAMENDFDINNLRLDELASINVDNQIGSLYVFCPVEPIELLNENGYKFMEASSLHTLLETVDMSSAPKLL</sequence>
<dbReference type="RefSeq" id="WP_230097306.1">
    <property type="nucleotide sequence ID" value="NZ_CAKKNS010000007.1"/>
</dbReference>
<evidence type="ECO:0000313" key="2">
    <source>
        <dbReference type="Proteomes" id="UP000789707"/>
    </source>
</evidence>
<dbReference type="Proteomes" id="UP000789707">
    <property type="component" value="Unassembled WGS sequence"/>
</dbReference>
<comment type="caution">
    <text evidence="1">The sequence shown here is derived from an EMBL/GenBank/DDBJ whole genome shotgun (WGS) entry which is preliminary data.</text>
</comment>
<keyword evidence="2" id="KW-1185">Reference proteome</keyword>
<proteinExistence type="predicted"/>
<protein>
    <submittedName>
        <fullName evidence="1">Uncharacterized protein</fullName>
    </submittedName>
</protein>
<dbReference type="EMBL" id="CAKKNS010000007">
    <property type="protein sequence ID" value="CAH0417280.1"/>
    <property type="molecule type" value="Genomic_DNA"/>
</dbReference>
<accession>A0ABM8Z7W3</accession>